<dbReference type="GeneID" id="48925136"/>
<sequence length="167" mass="19652">MLKQDLSLKNIIYKSKYSFRLKNPDELKKKLNLLKLNSNQIDSLINELQFKINSNRRLSLINAILTFILSILSLYISSSAFLFSACFQNIFELSSSKQKGIFFEDMMNTTMFKEIENILLFFTQPSRLFSILISFFILCLGISFFHTYGLKKRLSILYAYQRELESY</sequence>
<reference evidence="3 5" key="2">
    <citation type="submission" date="2023-05" db="EMBL/GenBank/DDBJ databases">
        <title>Cataloging the Phylogenetic Diversity of Human Bladder Bacteria.</title>
        <authorList>
            <person name="Du J."/>
        </authorList>
    </citation>
    <scope>NUCLEOTIDE SEQUENCE [LARGE SCALE GENOMIC DNA]</scope>
    <source>
        <strain evidence="3 5">UMB0725</strain>
    </source>
</reference>
<dbReference type="RefSeq" id="WP_020807953.1">
    <property type="nucleotide sequence ID" value="NZ_AP018549.1"/>
</dbReference>
<dbReference type="EMBL" id="BEXG01000002">
    <property type="protein sequence ID" value="GBA81194.1"/>
    <property type="molecule type" value="Genomic_DNA"/>
</dbReference>
<comment type="caution">
    <text evidence="3">The sequence shown here is derived from an EMBL/GenBank/DDBJ whole genome shotgun (WGS) entry which is preliminary data.</text>
</comment>
<reference evidence="2 4" key="1">
    <citation type="journal article" date="2018" name="Int. J. Syst. Evol. Microbiol.">
        <title>Lactobacillus paragasseri sp. nov., a sister taxon of Lactobacillus gasseri, based on whole-genome sequence analyses.</title>
        <authorList>
            <person name="Tanizawa Y."/>
            <person name="Tada I."/>
            <person name="Kobayashi H."/>
            <person name="Endo A."/>
            <person name="Maeno S."/>
            <person name="Toyoda A."/>
            <person name="Arita M."/>
            <person name="Nakamura Y."/>
            <person name="Sakamoto M."/>
            <person name="Ohkuma M."/>
            <person name="Tohno M."/>
        </authorList>
    </citation>
    <scope>NUCLEOTIDE SEQUENCE [LARGE SCALE GENOMIC DNA]</scope>
    <source>
        <strain evidence="2 4">JCM 1130</strain>
    </source>
</reference>
<evidence type="ECO:0000313" key="2">
    <source>
        <dbReference type="EMBL" id="GBA81194.1"/>
    </source>
</evidence>
<evidence type="ECO:0000256" key="1">
    <source>
        <dbReference type="SAM" id="Phobius"/>
    </source>
</evidence>
<dbReference type="AlphaFoldDB" id="A0ABD4ZK84"/>
<dbReference type="EMBL" id="JASOPW010000002">
    <property type="protein sequence ID" value="MDK7298473.1"/>
    <property type="molecule type" value="Genomic_DNA"/>
</dbReference>
<protein>
    <submittedName>
        <fullName evidence="3">Uncharacterized protein</fullName>
    </submittedName>
</protein>
<organism evidence="3 5">
    <name type="scientific">Lactobacillus paragasseri</name>
    <dbReference type="NCBI Taxonomy" id="2107999"/>
    <lineage>
        <taxon>Bacteria</taxon>
        <taxon>Bacillati</taxon>
        <taxon>Bacillota</taxon>
        <taxon>Bacilli</taxon>
        <taxon>Lactobacillales</taxon>
        <taxon>Lactobacillaceae</taxon>
        <taxon>Lactobacillus</taxon>
    </lineage>
</organism>
<keyword evidence="1" id="KW-0472">Membrane</keyword>
<evidence type="ECO:0000313" key="5">
    <source>
        <dbReference type="Proteomes" id="UP001230232"/>
    </source>
</evidence>
<accession>A0ABD4ZK84</accession>
<keyword evidence="4" id="KW-1185">Reference proteome</keyword>
<name>A0ABD4ZK84_9LACO</name>
<evidence type="ECO:0000313" key="4">
    <source>
        <dbReference type="Proteomes" id="UP000250714"/>
    </source>
</evidence>
<gene>
    <name evidence="2" type="ORF">LJCM1130_07540</name>
    <name evidence="3" type="ORF">QP478_04515</name>
</gene>
<keyword evidence="1" id="KW-1133">Transmembrane helix</keyword>
<keyword evidence="1" id="KW-0812">Transmembrane</keyword>
<proteinExistence type="predicted"/>
<evidence type="ECO:0000313" key="3">
    <source>
        <dbReference type="EMBL" id="MDK7298473.1"/>
    </source>
</evidence>
<dbReference type="Proteomes" id="UP000250714">
    <property type="component" value="Unassembled WGS sequence"/>
</dbReference>
<dbReference type="Proteomes" id="UP001230232">
    <property type="component" value="Unassembled WGS sequence"/>
</dbReference>
<feature type="transmembrane region" description="Helical" evidence="1">
    <location>
        <begin position="60"/>
        <end position="83"/>
    </location>
</feature>
<feature type="transmembrane region" description="Helical" evidence="1">
    <location>
        <begin position="128"/>
        <end position="148"/>
    </location>
</feature>